<dbReference type="RefSeq" id="XP_014150228.1">
    <property type="nucleotide sequence ID" value="XM_014294753.1"/>
</dbReference>
<dbReference type="GeneID" id="25911671"/>
<sequence>MAPLLSMDMRQTQSATGKEGVVVGPYERNRILVVAERAASLVPENAFRGLLKASLRTPG</sequence>
<dbReference type="Proteomes" id="UP000054560">
    <property type="component" value="Unassembled WGS sequence"/>
</dbReference>
<organism evidence="1 2">
    <name type="scientific">Sphaeroforma arctica JP610</name>
    <dbReference type="NCBI Taxonomy" id="667725"/>
    <lineage>
        <taxon>Eukaryota</taxon>
        <taxon>Ichthyosporea</taxon>
        <taxon>Ichthyophonida</taxon>
        <taxon>Sphaeroforma</taxon>
    </lineage>
</organism>
<gene>
    <name evidence="1" type="ORF">SARC_11167</name>
</gene>
<protein>
    <submittedName>
        <fullName evidence="1">Uncharacterized protein</fullName>
    </submittedName>
</protein>
<keyword evidence="2" id="KW-1185">Reference proteome</keyword>
<dbReference type="EMBL" id="KQ243150">
    <property type="protein sequence ID" value="KNC76326.1"/>
    <property type="molecule type" value="Genomic_DNA"/>
</dbReference>
<reference evidence="1 2" key="1">
    <citation type="submission" date="2011-02" db="EMBL/GenBank/DDBJ databases">
        <title>The Genome Sequence of Sphaeroforma arctica JP610.</title>
        <authorList>
            <consortium name="The Broad Institute Genome Sequencing Platform"/>
            <person name="Russ C."/>
            <person name="Cuomo C."/>
            <person name="Young S.K."/>
            <person name="Zeng Q."/>
            <person name="Gargeya S."/>
            <person name="Alvarado L."/>
            <person name="Berlin A."/>
            <person name="Chapman S.B."/>
            <person name="Chen Z."/>
            <person name="Freedman E."/>
            <person name="Gellesch M."/>
            <person name="Goldberg J."/>
            <person name="Griggs A."/>
            <person name="Gujja S."/>
            <person name="Heilman E."/>
            <person name="Heiman D."/>
            <person name="Howarth C."/>
            <person name="Mehta T."/>
            <person name="Neiman D."/>
            <person name="Pearson M."/>
            <person name="Roberts A."/>
            <person name="Saif S."/>
            <person name="Shea T."/>
            <person name="Shenoy N."/>
            <person name="Sisk P."/>
            <person name="Stolte C."/>
            <person name="Sykes S."/>
            <person name="White J."/>
            <person name="Yandava C."/>
            <person name="Burger G."/>
            <person name="Gray M.W."/>
            <person name="Holland P.W.H."/>
            <person name="King N."/>
            <person name="Lang F.B.F."/>
            <person name="Roger A.J."/>
            <person name="Ruiz-Trillo I."/>
            <person name="Haas B."/>
            <person name="Nusbaum C."/>
            <person name="Birren B."/>
        </authorList>
    </citation>
    <scope>NUCLEOTIDE SEQUENCE [LARGE SCALE GENOMIC DNA]</scope>
    <source>
        <strain evidence="1 2">JP610</strain>
    </source>
</reference>
<name>A0A0L0FIL8_9EUKA</name>
<evidence type="ECO:0000313" key="1">
    <source>
        <dbReference type="EMBL" id="KNC76326.1"/>
    </source>
</evidence>
<accession>A0A0L0FIL8</accession>
<dbReference type="AlphaFoldDB" id="A0A0L0FIL8"/>
<proteinExistence type="predicted"/>
<evidence type="ECO:0000313" key="2">
    <source>
        <dbReference type="Proteomes" id="UP000054560"/>
    </source>
</evidence>